<dbReference type="CDD" id="cd02062">
    <property type="entry name" value="Nitro_FMN_reductase"/>
    <property type="match status" value="1"/>
</dbReference>
<dbReference type="Pfam" id="PF00881">
    <property type="entry name" value="Nitroreductase"/>
    <property type="match status" value="1"/>
</dbReference>
<dbReference type="Gene3D" id="3.40.109.10">
    <property type="entry name" value="NADH Oxidase"/>
    <property type="match status" value="1"/>
</dbReference>
<dbReference type="InterPro" id="IPR029479">
    <property type="entry name" value="Nitroreductase"/>
</dbReference>
<comment type="similarity">
    <text evidence="1">Belongs to the nitroreductase family.</text>
</comment>
<dbReference type="PANTHER" id="PTHR43673:SF10">
    <property type="entry name" value="NADH DEHYDROGENASE_NAD(P)H NITROREDUCTASE XCC3605-RELATED"/>
    <property type="match status" value="1"/>
</dbReference>
<accession>A0A6J6X1Y7</accession>
<name>A0A6J6X1Y7_9ZZZZ</name>
<dbReference type="InterPro" id="IPR000415">
    <property type="entry name" value="Nitroreductase-like"/>
</dbReference>
<reference evidence="4" key="1">
    <citation type="submission" date="2020-05" db="EMBL/GenBank/DDBJ databases">
        <authorList>
            <person name="Chiriac C."/>
            <person name="Salcher M."/>
            <person name="Ghai R."/>
            <person name="Kavagutti S V."/>
        </authorList>
    </citation>
    <scope>NUCLEOTIDE SEQUENCE</scope>
</reference>
<proteinExistence type="inferred from homology"/>
<dbReference type="SUPFAM" id="SSF55469">
    <property type="entry name" value="FMN-dependent nitroreductase-like"/>
    <property type="match status" value="1"/>
</dbReference>
<feature type="domain" description="Nitroreductase" evidence="3">
    <location>
        <begin position="9"/>
        <end position="158"/>
    </location>
</feature>
<evidence type="ECO:0000256" key="2">
    <source>
        <dbReference type="ARBA" id="ARBA00023002"/>
    </source>
</evidence>
<dbReference type="EMBL" id="CAFAAL010000001">
    <property type="protein sequence ID" value="CAB4791330.1"/>
    <property type="molecule type" value="Genomic_DNA"/>
</dbReference>
<dbReference type="PANTHER" id="PTHR43673">
    <property type="entry name" value="NAD(P)H NITROREDUCTASE YDGI-RELATED"/>
    <property type="match status" value="1"/>
</dbReference>
<evidence type="ECO:0000313" key="4">
    <source>
        <dbReference type="EMBL" id="CAB4791330.1"/>
    </source>
</evidence>
<evidence type="ECO:0000259" key="3">
    <source>
        <dbReference type="Pfam" id="PF00881"/>
    </source>
</evidence>
<dbReference type="AlphaFoldDB" id="A0A6J6X1Y7"/>
<sequence>MTRRFSGGPPSQEVADICALGLRAPSAGFSQGSHFLVLTDSDLERFWQVSGSGVWFASKSPGVLDASAVVLILGDQDAYTERYSQPDKAGHGLEEPDHWVTPFWLTDAAMAAENLLLLIEERRWGALLFGLFGDPRVVLDAFAVPPSVSCVGAIAVGYRHPDDQPSGSPTTQARRLNSEVIHLGHW</sequence>
<keyword evidence="2" id="KW-0560">Oxidoreductase</keyword>
<dbReference type="GO" id="GO:0016491">
    <property type="term" value="F:oxidoreductase activity"/>
    <property type="evidence" value="ECO:0007669"/>
    <property type="project" value="UniProtKB-KW"/>
</dbReference>
<evidence type="ECO:0000256" key="1">
    <source>
        <dbReference type="ARBA" id="ARBA00007118"/>
    </source>
</evidence>
<protein>
    <submittedName>
        <fullName evidence="4">Unannotated protein</fullName>
    </submittedName>
</protein>
<gene>
    <name evidence="4" type="ORF">UFOPK3004_00027</name>
</gene>
<organism evidence="4">
    <name type="scientific">freshwater metagenome</name>
    <dbReference type="NCBI Taxonomy" id="449393"/>
    <lineage>
        <taxon>unclassified sequences</taxon>
        <taxon>metagenomes</taxon>
        <taxon>ecological metagenomes</taxon>
    </lineage>
</organism>